<evidence type="ECO:0000313" key="2">
    <source>
        <dbReference type="EMBL" id="QDZ00184.1"/>
    </source>
</evidence>
<keyword evidence="2" id="KW-0378">Hydrolase</keyword>
<dbReference type="Pfam" id="PF12697">
    <property type="entry name" value="Abhydrolase_6"/>
    <property type="match status" value="1"/>
</dbReference>
<dbReference type="RefSeq" id="WP_146298833.1">
    <property type="nucleotide sequence ID" value="NZ_CP042301.2"/>
</dbReference>
<dbReference type="InterPro" id="IPR050228">
    <property type="entry name" value="Carboxylesterase_BioH"/>
</dbReference>
<dbReference type="Proteomes" id="UP000321389">
    <property type="component" value="Chromosome"/>
</dbReference>
<dbReference type="KEGG" id="niy:FQ775_07185"/>
<dbReference type="OrthoDB" id="9791366at2"/>
<dbReference type="InterPro" id="IPR029058">
    <property type="entry name" value="AB_hydrolase_fold"/>
</dbReference>
<gene>
    <name evidence="2" type="ORF">FQ775_07185</name>
</gene>
<dbReference type="GO" id="GO:0016787">
    <property type="term" value="F:hydrolase activity"/>
    <property type="evidence" value="ECO:0007669"/>
    <property type="project" value="UniProtKB-KW"/>
</dbReference>
<evidence type="ECO:0000313" key="3">
    <source>
        <dbReference type="Proteomes" id="UP000321389"/>
    </source>
</evidence>
<sequence length="279" mass="30369">MHSPRSTYVPAAGHELHVTEWGDPARPALVMWHGLARTGRDFDEAAAALSDEYFVLCPDTLGRGLSSWSRPGGGDYSYKTFGDTALAMLKHYGINRLRWVGTSMGGLIGVTLAAGALKDRISHLVVNDIGPDIPAEGSGRIASYVGNPPVYDTVAELEAWLRENYAPFGANTDAFWRRMADTSMRRTDSGKVTVHYDPAIVTQFTLHKGDLDVWDKYDAVTARSLLLRGAASDVLPAAVAEEMTRRGPKPRLVTFPDCGHAPTLASEAEIALLREFLAQ</sequence>
<dbReference type="InterPro" id="IPR000073">
    <property type="entry name" value="AB_hydrolase_1"/>
</dbReference>
<accession>A0A5B8KWX8</accession>
<proteinExistence type="predicted"/>
<dbReference type="PANTHER" id="PTHR43194:SF2">
    <property type="entry name" value="PEROXISOMAL MEMBRANE PROTEIN LPX1"/>
    <property type="match status" value="1"/>
</dbReference>
<dbReference type="PANTHER" id="PTHR43194">
    <property type="entry name" value="HYDROLASE ALPHA/BETA FOLD FAMILY"/>
    <property type="match status" value="1"/>
</dbReference>
<evidence type="ECO:0000259" key="1">
    <source>
        <dbReference type="Pfam" id="PF12697"/>
    </source>
</evidence>
<reference evidence="2" key="1">
    <citation type="submission" date="2020-04" db="EMBL/GenBank/DDBJ databases">
        <title>Nitratireductor sp. nov. isolated from mangrove soil.</title>
        <authorList>
            <person name="Ye Y."/>
        </authorList>
    </citation>
    <scope>NUCLEOTIDE SEQUENCE</scope>
    <source>
        <strain evidence="2">SY7</strain>
    </source>
</reference>
<dbReference type="EMBL" id="CP042301">
    <property type="protein sequence ID" value="QDZ00184.1"/>
    <property type="molecule type" value="Genomic_DNA"/>
</dbReference>
<feature type="domain" description="AB hydrolase-1" evidence="1">
    <location>
        <begin position="29"/>
        <end position="270"/>
    </location>
</feature>
<protein>
    <submittedName>
        <fullName evidence="2">Alpha/beta hydrolase</fullName>
    </submittedName>
</protein>
<name>A0A5B8KWX8_9HYPH</name>
<organism evidence="2 3">
    <name type="scientific">Nitratireductor mangrovi</name>
    <dbReference type="NCBI Taxonomy" id="2599600"/>
    <lineage>
        <taxon>Bacteria</taxon>
        <taxon>Pseudomonadati</taxon>
        <taxon>Pseudomonadota</taxon>
        <taxon>Alphaproteobacteria</taxon>
        <taxon>Hyphomicrobiales</taxon>
        <taxon>Phyllobacteriaceae</taxon>
        <taxon>Nitratireductor</taxon>
    </lineage>
</organism>
<dbReference type="PRINTS" id="PR00111">
    <property type="entry name" value="ABHYDROLASE"/>
</dbReference>
<dbReference type="AlphaFoldDB" id="A0A5B8KWX8"/>
<dbReference type="Gene3D" id="3.40.50.1820">
    <property type="entry name" value="alpha/beta hydrolase"/>
    <property type="match status" value="1"/>
</dbReference>
<keyword evidence="3" id="KW-1185">Reference proteome</keyword>
<dbReference type="SUPFAM" id="SSF53474">
    <property type="entry name" value="alpha/beta-Hydrolases"/>
    <property type="match status" value="1"/>
</dbReference>